<dbReference type="SUPFAM" id="SSF54665">
    <property type="entry name" value="CO dehydrogenase molybdoprotein N-domain-like"/>
    <property type="match status" value="1"/>
</dbReference>
<dbReference type="InterPro" id="IPR000674">
    <property type="entry name" value="Ald_Oxase/Xan_DH_a/b"/>
</dbReference>
<dbReference type="Gene3D" id="3.90.1170.50">
    <property type="entry name" value="Aldehyde oxidase/xanthine dehydrogenase, a/b hammerhead"/>
    <property type="match status" value="1"/>
</dbReference>
<keyword evidence="1" id="KW-0500">Molybdenum</keyword>
<dbReference type="EMBL" id="CP069812">
    <property type="protein sequence ID" value="QRQ95884.1"/>
    <property type="molecule type" value="Genomic_DNA"/>
</dbReference>
<evidence type="ECO:0000256" key="1">
    <source>
        <dbReference type="ARBA" id="ARBA00022505"/>
    </source>
</evidence>
<dbReference type="PANTHER" id="PTHR11908:SF132">
    <property type="entry name" value="ALDEHYDE OXIDASE 1-RELATED"/>
    <property type="match status" value="1"/>
</dbReference>
<dbReference type="SMART" id="SM01008">
    <property type="entry name" value="Ald_Xan_dh_C"/>
    <property type="match status" value="1"/>
</dbReference>
<evidence type="ECO:0000313" key="5">
    <source>
        <dbReference type="Proteomes" id="UP000623307"/>
    </source>
</evidence>
<dbReference type="Pfam" id="PF20256">
    <property type="entry name" value="MoCoBD_2"/>
    <property type="match status" value="1"/>
</dbReference>
<evidence type="ECO:0000313" key="4">
    <source>
        <dbReference type="EMBL" id="QRQ95884.1"/>
    </source>
</evidence>
<proteinExistence type="predicted"/>
<keyword evidence="5" id="KW-1185">Reference proteome</keyword>
<organism evidence="4 5">
    <name type="scientific">Cupriavidus oxalaticus</name>
    <dbReference type="NCBI Taxonomy" id="96344"/>
    <lineage>
        <taxon>Bacteria</taxon>
        <taxon>Pseudomonadati</taxon>
        <taxon>Pseudomonadota</taxon>
        <taxon>Betaproteobacteria</taxon>
        <taxon>Burkholderiales</taxon>
        <taxon>Burkholderiaceae</taxon>
        <taxon>Cupriavidus</taxon>
    </lineage>
</organism>
<evidence type="ECO:0000259" key="3">
    <source>
        <dbReference type="SMART" id="SM01008"/>
    </source>
</evidence>
<dbReference type="InterPro" id="IPR008274">
    <property type="entry name" value="AldOxase/xan_DH_MoCoBD1"/>
</dbReference>
<feature type="domain" description="Aldehyde oxidase/xanthine dehydrogenase a/b hammerhead" evidence="3">
    <location>
        <begin position="46"/>
        <end position="165"/>
    </location>
</feature>
<name>A0ABX7HZX4_9BURK</name>
<dbReference type="SUPFAM" id="SSF56003">
    <property type="entry name" value="Molybdenum cofactor-binding domain"/>
    <property type="match status" value="1"/>
</dbReference>
<dbReference type="Pfam" id="PF01315">
    <property type="entry name" value="Ald_Xan_dh_C"/>
    <property type="match status" value="1"/>
</dbReference>
<reference evidence="4 5" key="1">
    <citation type="submission" date="2021-02" db="EMBL/GenBank/DDBJ databases">
        <title>Complete Genome Sequence of Cupriavidus oxalaticus Strain Ox1, a Soil Oxalate-Degrading Species.</title>
        <authorList>
            <person name="Palmieri F."/>
            <person name="Udriet P."/>
            <person name="Deuasquier M."/>
            <person name="Beaudoing E."/>
            <person name="Johnson S.L."/>
            <person name="Davenport K.W."/>
            <person name="Chain P.S."/>
            <person name="Bindschedler S."/>
            <person name="Junier P."/>
        </authorList>
    </citation>
    <scope>NUCLEOTIDE SEQUENCE [LARGE SCALE GENOMIC DNA]</scope>
    <source>
        <strain evidence="4 5">Ox1</strain>
    </source>
</reference>
<sequence length="762" mass="81848">MALSSCSASRPSCGICRFSWPEGGASVNNTAIGASPRRIDGRLKVSGSALYTADRTLPGMLHAYGVYSTVASGRVTGIEMADARRVPGVVDILHNGNFPRLYRIPKSPISGATILTASITDEHRLPFEDNTIHYGGQMVALVVADTFEHAREAAYRVKVSYARAKPVTDLEHGIKANGLRDGGRGHARGTPAPAFDRSAVKVDAVYRTPVETHNPMEMHATLAWWEGGELHLYEATQGATVHRNTIAQIFGLTPERVTVDAPFIGSGFGSKLFLWPHSVAASAAARMTGRPVKLVVPRAYMFTTTGQRPETRQRVRLSAGADGKLTSIRHESVNTTSFIEQYVENCGGMTQSVYSCPNLMVSHHTTNVHRGAPTSMRAPGAAPGLFALESAIDELALACRMDPLQFRLANLSARDESLDLPWSSNHLREAIEQGSRKFGWGRRDPRPGSMTAGTEIVGYGMAVCNWDAWRTPAEARVLLRSDGTAAVTCAIQDIGTGMYTIVAQTVSELTGLPFEKIDVRLGDSAFPAAPVAGGSWATASVLPAVAEATRNAIGQLRTFATQDGAAFAGARPETLKMQNGRLTDGKRAVDHASILNAQRFASAEGFARTGGTPTDKLSFMSFGAHFVEVRWDPGISRLRVARVVSAIDVGRVINPVTARNQVEGAIVMGVGMALFEATEYDERDGMPGNNNYAEYAVPVHADQPEIEVILLNHPDLEFNEFGARGIGEIGITGFAGAVANAVYHATGKRIRDLPITKEKLMA</sequence>
<keyword evidence="2" id="KW-0560">Oxidoreductase</keyword>
<dbReference type="PANTHER" id="PTHR11908">
    <property type="entry name" value="XANTHINE DEHYDROGENASE"/>
    <property type="match status" value="1"/>
</dbReference>
<evidence type="ECO:0000256" key="2">
    <source>
        <dbReference type="ARBA" id="ARBA00023002"/>
    </source>
</evidence>
<dbReference type="InterPro" id="IPR046867">
    <property type="entry name" value="AldOxase/xan_DH_MoCoBD2"/>
</dbReference>
<dbReference type="Proteomes" id="UP000623307">
    <property type="component" value="Chromosome 2"/>
</dbReference>
<dbReference type="InterPro" id="IPR016208">
    <property type="entry name" value="Ald_Oxase/xanthine_DH-like"/>
</dbReference>
<dbReference type="Gene3D" id="3.30.365.10">
    <property type="entry name" value="Aldehyde oxidase/xanthine dehydrogenase, molybdopterin binding domain"/>
    <property type="match status" value="4"/>
</dbReference>
<gene>
    <name evidence="4" type="ORF">JTE92_21060</name>
</gene>
<dbReference type="Pfam" id="PF02738">
    <property type="entry name" value="MoCoBD_1"/>
    <property type="match status" value="1"/>
</dbReference>
<accession>A0ABX7HZX4</accession>
<dbReference type="InterPro" id="IPR037165">
    <property type="entry name" value="AldOxase/xan_DH_Mopterin-bd_sf"/>
</dbReference>
<protein>
    <submittedName>
        <fullName evidence="4">Xanthine dehydrogenase family protein molybdopterin-binding subunit</fullName>
    </submittedName>
</protein>
<dbReference type="InterPro" id="IPR036856">
    <property type="entry name" value="Ald_Oxase/Xan_DH_a/b_sf"/>
</dbReference>